<proteinExistence type="predicted"/>
<name>A0A2N3KVB4_9PROT</name>
<reference evidence="1 2" key="1">
    <citation type="submission" date="2017-09" db="EMBL/GenBank/DDBJ databases">
        <title>Biodiversity and function of Thalassospira species in the particle-attached aromatic-hydrocarbon-degrading consortia from the surface seawater of the South China Sea.</title>
        <authorList>
            <person name="Dong C."/>
            <person name="Liu R."/>
            <person name="Shao Z."/>
        </authorList>
    </citation>
    <scope>NUCLEOTIDE SEQUENCE [LARGE SCALE GENOMIC DNA]</scope>
    <source>
        <strain evidence="1 2">CSC1P2</strain>
    </source>
</reference>
<evidence type="ECO:0000313" key="1">
    <source>
        <dbReference type="EMBL" id="PKR54426.1"/>
    </source>
</evidence>
<dbReference type="Proteomes" id="UP000233597">
    <property type="component" value="Unassembled WGS sequence"/>
</dbReference>
<comment type="caution">
    <text evidence="1">The sequence shown here is derived from an EMBL/GenBank/DDBJ whole genome shotgun (WGS) entry which is preliminary data.</text>
</comment>
<dbReference type="RefSeq" id="WP_101266033.1">
    <property type="nucleotide sequence ID" value="NZ_NWTK01000005.1"/>
</dbReference>
<dbReference type="AlphaFoldDB" id="A0A2N3KVB4"/>
<gene>
    <name evidence="1" type="ORF">COO20_09865</name>
</gene>
<accession>A0A2N3KVB4</accession>
<organism evidence="1 2">
    <name type="scientific">Thalassospira marina</name>
    <dbReference type="NCBI Taxonomy" id="2048283"/>
    <lineage>
        <taxon>Bacteria</taxon>
        <taxon>Pseudomonadati</taxon>
        <taxon>Pseudomonadota</taxon>
        <taxon>Alphaproteobacteria</taxon>
        <taxon>Rhodospirillales</taxon>
        <taxon>Thalassospiraceae</taxon>
        <taxon>Thalassospira</taxon>
    </lineage>
</organism>
<protein>
    <submittedName>
        <fullName evidence="1">Uncharacterized protein</fullName>
    </submittedName>
</protein>
<evidence type="ECO:0000313" key="2">
    <source>
        <dbReference type="Proteomes" id="UP000233597"/>
    </source>
</evidence>
<dbReference type="EMBL" id="NWTK01000005">
    <property type="protein sequence ID" value="PKR54426.1"/>
    <property type="molecule type" value="Genomic_DNA"/>
</dbReference>
<sequence>MLRITVEVIEQDDKPACHCIVRDFENKPYGKAIGPNFAWRNLPTFKWRDCANPVLAHGLTTLRMQEFVDQAMTNTKTIPLAAMNGVKFDFPDDLDTPGGKAFITSDFTFTVAGHNTNVMLSGVEHTFPGGKTSPKIAVIAATRKFILPLSEYLEQQKKTLSSTVMEHKEDVLNIANNKDLPGAIRLKTQFARFGRQQ</sequence>